<reference evidence="1" key="1">
    <citation type="submission" date="2018-05" db="EMBL/GenBank/DDBJ databases">
        <title>Whole genome of Theropithecus gelada.</title>
        <authorList>
            <person name="Chiou K.L."/>
            <person name="Snyder-Mackler N."/>
        </authorList>
    </citation>
    <scope>NUCLEOTIDE SEQUENCE [LARGE SCALE GENOMIC DNA]</scope>
</reference>
<accession>A0A8D2EM56</accession>
<name>A0A8D2EM56_THEGE</name>
<dbReference type="Ensembl" id="ENSTGET00000008079.1">
    <property type="protein sequence ID" value="ENSTGEP00000006707.1"/>
    <property type="gene ID" value="ENSTGEG00000005490.1"/>
</dbReference>
<evidence type="ECO:0000313" key="2">
    <source>
        <dbReference type="Proteomes" id="UP000694411"/>
    </source>
</evidence>
<protein>
    <submittedName>
        <fullName evidence="1">Uncharacterized protein</fullName>
    </submittedName>
</protein>
<organism evidence="1 2">
    <name type="scientific">Theropithecus gelada</name>
    <name type="common">Gelada baboon</name>
    <dbReference type="NCBI Taxonomy" id="9565"/>
    <lineage>
        <taxon>Eukaryota</taxon>
        <taxon>Metazoa</taxon>
        <taxon>Chordata</taxon>
        <taxon>Craniata</taxon>
        <taxon>Vertebrata</taxon>
        <taxon>Euteleostomi</taxon>
        <taxon>Mammalia</taxon>
        <taxon>Eutheria</taxon>
        <taxon>Euarchontoglires</taxon>
        <taxon>Primates</taxon>
        <taxon>Haplorrhini</taxon>
        <taxon>Catarrhini</taxon>
        <taxon>Cercopithecidae</taxon>
        <taxon>Cercopithecinae</taxon>
        <taxon>Theropithecus</taxon>
    </lineage>
</organism>
<evidence type="ECO:0000313" key="1">
    <source>
        <dbReference type="Ensembl" id="ENSTGEP00000006707.1"/>
    </source>
</evidence>
<dbReference type="AlphaFoldDB" id="A0A8D2EM56"/>
<dbReference type="Ensembl" id="ENSTGET00000008023.1">
    <property type="protein sequence ID" value="ENSTGEP00000006657.1"/>
    <property type="gene ID" value="ENSTGEG00000005458.1"/>
</dbReference>
<keyword evidence="2" id="KW-1185">Reference proteome</keyword>
<sequence length="83" mass="9273">SVLPPWEGIYFKVSEQVLTGNKLHIAEIQGNGGEKAGVLISTPWLSAPCPVCGWNVHQLLYSKSQVFAVRSCWHAQEQWMPHT</sequence>
<reference evidence="1" key="2">
    <citation type="submission" date="2025-05" db="UniProtKB">
        <authorList>
            <consortium name="Ensembl"/>
        </authorList>
    </citation>
    <scope>IDENTIFICATION</scope>
</reference>
<dbReference type="Proteomes" id="UP000694411">
    <property type="component" value="Chromosome 4"/>
</dbReference>
<proteinExistence type="predicted"/>